<dbReference type="SMART" id="SM00862">
    <property type="entry name" value="Trans_reg_C"/>
    <property type="match status" value="1"/>
</dbReference>
<evidence type="ECO:0000256" key="3">
    <source>
        <dbReference type="SAM" id="Phobius"/>
    </source>
</evidence>
<sequence>MSNVRIWEPELGQPFVLAGRRVDPAAQIIVSANSTVEVEPRVMAVLIALAQRQGGTVRRQELIDRVWNGAPGADQSLNNAISLLRRALEDTNADRRLIQTIPKQGYRLCAPVEPEAETRAGATATPPAAERNIEPAQSLKVRALAGRWRGAVLASILAVLVTAAGAIAFFQRQPTNETANADNSAELDPNTIAVLPFVNMSAEPDNVYFSDGLAEEILHALSQIDSLSVASRTDSFQYRDSKASVTEIAQRLRVANVLEGSVRREGDRLRVTAQLISASSGAHLWSSTYDRDADDILAIQQDIAVNIAGALVDKISETERNYLTTLPTENFEAYEQYLIGKHELRKWTPEGNRRSIDFFQRAVALDPEFAEARLAMGRAYYFAGTHYGWMTPAEAIPKVKASLVYGVSATNPVTRASALSVYGDVLAWNDRDWPGALAAYERAFELSGTPPLGYALTNSIVGNHDVAIRILKILLQDGAGDIGINSDIGIRNNLAWAYFNARRYDDAMREASAVLSEDPAFADGYRVLGRAQLLLGQTDEAIESFLNAARLMDGTPVAKSDLAVAMAQAGRETEAHAILDELLKAEIYVPAPLIAQIYANLGEHDEAFVWLEKGVEDRARGVIFLKINPLYDLIRDDARFSGLLLQLNLNS</sequence>
<feature type="domain" description="OmpR/PhoB-type" evidence="4">
    <location>
        <begin position="12"/>
        <end position="110"/>
    </location>
</feature>
<evidence type="ECO:0000313" key="5">
    <source>
        <dbReference type="EMBL" id="PQA87196.1"/>
    </source>
</evidence>
<dbReference type="GO" id="GO:0000160">
    <property type="term" value="P:phosphorelay signal transduction system"/>
    <property type="evidence" value="ECO:0007669"/>
    <property type="project" value="InterPro"/>
</dbReference>
<keyword evidence="3" id="KW-0472">Membrane</keyword>
<dbReference type="SUPFAM" id="SSF46894">
    <property type="entry name" value="C-terminal effector domain of the bipartite response regulators"/>
    <property type="match status" value="1"/>
</dbReference>
<proteinExistence type="predicted"/>
<keyword evidence="1 2" id="KW-0238">DNA-binding</keyword>
<evidence type="ECO:0000259" key="4">
    <source>
        <dbReference type="PROSITE" id="PS51755"/>
    </source>
</evidence>
<dbReference type="InterPro" id="IPR001867">
    <property type="entry name" value="OmpR/PhoB-type_DNA-bd"/>
</dbReference>
<evidence type="ECO:0000256" key="2">
    <source>
        <dbReference type="PROSITE-ProRule" id="PRU01091"/>
    </source>
</evidence>
<dbReference type="GO" id="GO:0006355">
    <property type="term" value="P:regulation of DNA-templated transcription"/>
    <property type="evidence" value="ECO:0007669"/>
    <property type="project" value="InterPro"/>
</dbReference>
<feature type="DNA-binding region" description="OmpR/PhoB-type" evidence="2">
    <location>
        <begin position="12"/>
        <end position="110"/>
    </location>
</feature>
<dbReference type="InterPro" id="IPR011990">
    <property type="entry name" value="TPR-like_helical_dom_sf"/>
</dbReference>
<dbReference type="OrthoDB" id="105971at2"/>
<keyword evidence="6" id="KW-1185">Reference proteome</keyword>
<dbReference type="Gene3D" id="1.10.10.10">
    <property type="entry name" value="Winged helix-like DNA-binding domain superfamily/Winged helix DNA-binding domain"/>
    <property type="match status" value="1"/>
</dbReference>
<dbReference type="CDD" id="cd00383">
    <property type="entry name" value="trans_reg_C"/>
    <property type="match status" value="1"/>
</dbReference>
<dbReference type="Gene3D" id="1.25.40.10">
    <property type="entry name" value="Tetratricopeptide repeat domain"/>
    <property type="match status" value="1"/>
</dbReference>
<dbReference type="InterPro" id="IPR036388">
    <property type="entry name" value="WH-like_DNA-bd_sf"/>
</dbReference>
<dbReference type="InterPro" id="IPR016032">
    <property type="entry name" value="Sig_transdc_resp-reg_C-effctor"/>
</dbReference>
<dbReference type="Gene3D" id="3.40.50.10070">
    <property type="entry name" value="TolB, N-terminal domain"/>
    <property type="match status" value="1"/>
</dbReference>
<dbReference type="AlphaFoldDB" id="A0A2S7K3Y7"/>
<dbReference type="SMART" id="SM00028">
    <property type="entry name" value="TPR"/>
    <property type="match status" value="2"/>
</dbReference>
<dbReference type="Pfam" id="PF13181">
    <property type="entry name" value="TPR_8"/>
    <property type="match status" value="1"/>
</dbReference>
<dbReference type="EMBL" id="PJCH01000010">
    <property type="protein sequence ID" value="PQA87196.1"/>
    <property type="molecule type" value="Genomic_DNA"/>
</dbReference>
<dbReference type="GO" id="GO:0003677">
    <property type="term" value="F:DNA binding"/>
    <property type="evidence" value="ECO:0007669"/>
    <property type="project" value="UniProtKB-UniRule"/>
</dbReference>
<evidence type="ECO:0000313" key="6">
    <source>
        <dbReference type="Proteomes" id="UP000239504"/>
    </source>
</evidence>
<dbReference type="InterPro" id="IPR019734">
    <property type="entry name" value="TPR_rpt"/>
</dbReference>
<evidence type="ECO:0000256" key="1">
    <source>
        <dbReference type="ARBA" id="ARBA00023125"/>
    </source>
</evidence>
<dbReference type="PROSITE" id="PS51755">
    <property type="entry name" value="OMPR_PHOB"/>
    <property type="match status" value="1"/>
</dbReference>
<comment type="caution">
    <text evidence="5">The sequence shown here is derived from an EMBL/GenBank/DDBJ whole genome shotgun (WGS) entry which is preliminary data.</text>
</comment>
<protein>
    <recommendedName>
        <fullName evidence="4">OmpR/PhoB-type domain-containing protein</fullName>
    </recommendedName>
</protein>
<dbReference type="Pfam" id="PF00486">
    <property type="entry name" value="Trans_reg_C"/>
    <property type="match status" value="1"/>
</dbReference>
<organism evidence="5 6">
    <name type="scientific">Hyphococcus luteus</name>
    <dbReference type="NCBI Taxonomy" id="2058213"/>
    <lineage>
        <taxon>Bacteria</taxon>
        <taxon>Pseudomonadati</taxon>
        <taxon>Pseudomonadota</taxon>
        <taxon>Alphaproteobacteria</taxon>
        <taxon>Parvularculales</taxon>
        <taxon>Parvularculaceae</taxon>
        <taxon>Hyphococcus</taxon>
    </lineage>
</organism>
<feature type="transmembrane region" description="Helical" evidence="3">
    <location>
        <begin position="150"/>
        <end position="170"/>
    </location>
</feature>
<accession>A0A2S7K3Y7</accession>
<dbReference type="Proteomes" id="UP000239504">
    <property type="component" value="Unassembled WGS sequence"/>
</dbReference>
<keyword evidence="3" id="KW-1133">Transmembrane helix</keyword>
<name>A0A2S7K3Y7_9PROT</name>
<dbReference type="SUPFAM" id="SSF48452">
    <property type="entry name" value="TPR-like"/>
    <property type="match status" value="2"/>
</dbReference>
<reference evidence="5 6" key="1">
    <citation type="submission" date="2017-12" db="EMBL/GenBank/DDBJ databases">
        <authorList>
            <person name="Hurst M.R.H."/>
        </authorList>
    </citation>
    <scope>NUCLEOTIDE SEQUENCE [LARGE SCALE GENOMIC DNA]</scope>
    <source>
        <strain evidence="5 6">SY-3-19</strain>
    </source>
</reference>
<gene>
    <name evidence="5" type="ORF">CW354_14245</name>
</gene>
<dbReference type="RefSeq" id="WP_104830754.1">
    <property type="nucleotide sequence ID" value="NZ_PJCH01000010.1"/>
</dbReference>
<keyword evidence="3" id="KW-0812">Transmembrane</keyword>